<evidence type="ECO:0000313" key="2">
    <source>
        <dbReference type="Proteomes" id="UP000293296"/>
    </source>
</evidence>
<reference evidence="1 2" key="1">
    <citation type="submission" date="2018-02" db="EMBL/GenBank/DDBJ databases">
        <title>Genome sequence of Desulfovibrio carbinolicus DSM 3852.</title>
        <authorList>
            <person name="Wilbanks E."/>
            <person name="Skennerton C.T."/>
            <person name="Orphan V.J."/>
        </authorList>
    </citation>
    <scope>NUCLEOTIDE SEQUENCE [LARGE SCALE GENOMIC DNA]</scope>
    <source>
        <strain evidence="1 2">DSM 3852</strain>
    </source>
</reference>
<dbReference type="AlphaFoldDB" id="A0A4P6HHZ4"/>
<accession>A0A4P6HHZ4</accession>
<organism evidence="1 2">
    <name type="scientific">Solidesulfovibrio carbinolicus</name>
    <dbReference type="NCBI Taxonomy" id="296842"/>
    <lineage>
        <taxon>Bacteria</taxon>
        <taxon>Pseudomonadati</taxon>
        <taxon>Thermodesulfobacteriota</taxon>
        <taxon>Desulfovibrionia</taxon>
        <taxon>Desulfovibrionales</taxon>
        <taxon>Desulfovibrionaceae</taxon>
        <taxon>Solidesulfovibrio</taxon>
    </lineage>
</organism>
<dbReference type="OrthoDB" id="5458918at2"/>
<proteinExistence type="predicted"/>
<evidence type="ECO:0000313" key="1">
    <source>
        <dbReference type="EMBL" id="QAZ66415.1"/>
    </source>
</evidence>
<dbReference type="RefSeq" id="WP_129349658.1">
    <property type="nucleotide sequence ID" value="NZ_CP026538.1"/>
</dbReference>
<protein>
    <submittedName>
        <fullName evidence="1">Uncharacterized protein</fullName>
    </submittedName>
</protein>
<name>A0A4P6HHZ4_9BACT</name>
<gene>
    <name evidence="1" type="ORF">C3Y92_03805</name>
</gene>
<dbReference type="KEGG" id="dcb:C3Y92_03805"/>
<dbReference type="EMBL" id="CP026538">
    <property type="protein sequence ID" value="QAZ66415.1"/>
    <property type="molecule type" value="Genomic_DNA"/>
</dbReference>
<keyword evidence="2" id="KW-1185">Reference proteome</keyword>
<sequence>MSISDRMWDRALFLTRFDGSSTADMVAALGADHYAIERLSPRMGSNVPDTSDPKAITTHFLDTGLGAIVRTSI</sequence>
<dbReference type="Proteomes" id="UP000293296">
    <property type="component" value="Chromosome"/>
</dbReference>